<name>A0A133VF05_9EURY</name>
<dbReference type="GO" id="GO:0000428">
    <property type="term" value="C:DNA-directed RNA polymerase complex"/>
    <property type="evidence" value="ECO:0007669"/>
    <property type="project" value="UniProtKB-KW"/>
</dbReference>
<keyword evidence="5" id="KW-0808">Transferase</keyword>
<dbReference type="GO" id="GO:0008270">
    <property type="term" value="F:zinc ion binding"/>
    <property type="evidence" value="ECO:0007669"/>
    <property type="project" value="UniProtKB-UniRule"/>
</dbReference>
<evidence type="ECO:0000256" key="4">
    <source>
        <dbReference type="ARBA" id="ARBA00023163"/>
    </source>
</evidence>
<organism evidence="6 7">
    <name type="scientific">candidate division MSBL1 archaeon SCGC-AAA382A03</name>
    <dbReference type="NCBI Taxonomy" id="1698278"/>
    <lineage>
        <taxon>Archaea</taxon>
        <taxon>Methanobacteriati</taxon>
        <taxon>Methanobacteriota</taxon>
        <taxon>candidate division MSBL1</taxon>
    </lineage>
</organism>
<gene>
    <name evidence="5" type="primary">rpo10</name>
    <name evidence="5" type="synonym">rpoN</name>
    <name evidence="6" type="ORF">AKJ49_01505</name>
</gene>
<dbReference type="InterPro" id="IPR023580">
    <property type="entry name" value="RNA_pol_su_RPB10"/>
</dbReference>
<dbReference type="NCBIfam" id="NF003089">
    <property type="entry name" value="PRK04016.1"/>
    <property type="match status" value="1"/>
</dbReference>
<protein>
    <recommendedName>
        <fullName evidence="5">DNA-directed RNA polymerase subunit Rpo10</fullName>
        <ecNumber evidence="5">2.7.7.6</ecNumber>
    </recommendedName>
    <alternativeName>
        <fullName evidence="5">DNA-directed RNA polymerase subunit N</fullName>
    </alternativeName>
</protein>
<dbReference type="GO" id="GO:0006351">
    <property type="term" value="P:DNA-templated transcription"/>
    <property type="evidence" value="ECO:0007669"/>
    <property type="project" value="UniProtKB-UniRule"/>
</dbReference>
<reference evidence="6 7" key="1">
    <citation type="journal article" date="2016" name="Sci. Rep.">
        <title>Metabolic traits of an uncultured archaeal lineage -MSBL1- from brine pools of the Red Sea.</title>
        <authorList>
            <person name="Mwirichia R."/>
            <person name="Alam I."/>
            <person name="Rashid M."/>
            <person name="Vinu M."/>
            <person name="Ba-Alawi W."/>
            <person name="Anthony Kamau A."/>
            <person name="Kamanda Ngugi D."/>
            <person name="Goker M."/>
            <person name="Klenk H.P."/>
            <person name="Bajic V."/>
            <person name="Stingl U."/>
        </authorList>
    </citation>
    <scope>NUCLEOTIDE SEQUENCE [LARGE SCALE GENOMIC DNA]</scope>
    <source>
        <strain evidence="6">SCGC-AAA382A03</strain>
    </source>
</reference>
<dbReference type="HAMAP" id="MF_00250">
    <property type="entry name" value="RNApol_arch_Rpo10"/>
    <property type="match status" value="1"/>
</dbReference>
<evidence type="ECO:0000256" key="5">
    <source>
        <dbReference type="HAMAP-Rule" id="MF_00250"/>
    </source>
</evidence>
<dbReference type="PATRIC" id="fig|1698278.3.peg.291"/>
<evidence type="ECO:0000313" key="7">
    <source>
        <dbReference type="Proteomes" id="UP000070549"/>
    </source>
</evidence>
<comment type="cofactor">
    <cofactor evidence="5">
        <name>Zn(2+)</name>
        <dbReference type="ChEBI" id="CHEBI:29105"/>
    </cofactor>
    <text evidence="5">Binds 1 zinc ion.</text>
</comment>
<dbReference type="EC" id="2.7.7.6" evidence="5"/>
<sequence length="64" mass="7739">MHRPVRCFSCGKPLADKYEEFEQRVKDGEEPEDIFEEMGIERYCCRRMILTSIDATEQMIEYER</sequence>
<keyword evidence="5" id="KW-0548">Nucleotidyltransferase</keyword>
<dbReference type="Gene3D" id="1.10.10.60">
    <property type="entry name" value="Homeodomain-like"/>
    <property type="match status" value="1"/>
</dbReference>
<dbReference type="Pfam" id="PF01194">
    <property type="entry name" value="RNA_pol_N"/>
    <property type="match status" value="1"/>
</dbReference>
<dbReference type="GO" id="GO:0003899">
    <property type="term" value="F:DNA-directed RNA polymerase activity"/>
    <property type="evidence" value="ECO:0007669"/>
    <property type="project" value="UniProtKB-UniRule"/>
</dbReference>
<evidence type="ECO:0000256" key="3">
    <source>
        <dbReference type="ARBA" id="ARBA00022833"/>
    </source>
</evidence>
<feature type="binding site" evidence="5">
    <location>
        <position position="7"/>
    </location>
    <ligand>
        <name>Zn(2+)</name>
        <dbReference type="ChEBI" id="CHEBI:29105"/>
    </ligand>
</feature>
<keyword evidence="7" id="KW-1185">Reference proteome</keyword>
<dbReference type="EMBL" id="LHYC01000037">
    <property type="protein sequence ID" value="KXB05021.1"/>
    <property type="molecule type" value="Genomic_DNA"/>
</dbReference>
<comment type="subcellular location">
    <subcellularLocation>
        <location evidence="5">Cytoplasm</location>
    </subcellularLocation>
</comment>
<dbReference type="AlphaFoldDB" id="A0A133VF05"/>
<dbReference type="PANTHER" id="PTHR23431:SF3">
    <property type="entry name" value="DNA-DIRECTED RNA POLYMERASES I, II, AND III SUBUNIT RPABC5"/>
    <property type="match status" value="1"/>
</dbReference>
<comment type="subunit">
    <text evidence="5">Part of the RNA polymerase complex.</text>
</comment>
<keyword evidence="5" id="KW-0963">Cytoplasm</keyword>
<dbReference type="SUPFAM" id="SSF46924">
    <property type="entry name" value="RNA polymerase subunit RPB10"/>
    <property type="match status" value="1"/>
</dbReference>
<dbReference type="PANTHER" id="PTHR23431">
    <property type="entry name" value="DNA-DIRECTED RNA POLYMERASES I, II, AND III SUBUNIT RPABC5 FAMILY MEMBER"/>
    <property type="match status" value="1"/>
</dbReference>
<keyword evidence="4 5" id="KW-0804">Transcription</keyword>
<evidence type="ECO:0000313" key="6">
    <source>
        <dbReference type="EMBL" id="KXB05021.1"/>
    </source>
</evidence>
<keyword evidence="2 5" id="KW-0479">Metal-binding</keyword>
<accession>A0A133VF05</accession>
<comment type="function">
    <text evidence="5">DNA-dependent RNA polymerase (RNAP) catalyzes the transcription of DNA into RNA using the four ribonucleoside triphosphates as substrates.</text>
</comment>
<feature type="binding site" evidence="5">
    <location>
        <position position="10"/>
    </location>
    <ligand>
        <name>Zn(2+)</name>
        <dbReference type="ChEBI" id="CHEBI:29105"/>
    </ligand>
</feature>
<proteinExistence type="inferred from homology"/>
<keyword evidence="3 5" id="KW-0862">Zinc</keyword>
<comment type="similarity">
    <text evidence="5">Belongs to the archaeal Rpo10/eukaryotic RPB10 RNA polymerase subunit family.</text>
</comment>
<evidence type="ECO:0000256" key="2">
    <source>
        <dbReference type="ARBA" id="ARBA00022723"/>
    </source>
</evidence>
<dbReference type="GO" id="GO:0005737">
    <property type="term" value="C:cytoplasm"/>
    <property type="evidence" value="ECO:0007669"/>
    <property type="project" value="UniProtKB-SubCell"/>
</dbReference>
<comment type="caution">
    <text evidence="6">The sequence shown here is derived from an EMBL/GenBank/DDBJ whole genome shotgun (WGS) entry which is preliminary data.</text>
</comment>
<dbReference type="InterPro" id="IPR000268">
    <property type="entry name" value="RPABC5/Rpb10"/>
</dbReference>
<dbReference type="PIRSF" id="PIRSF005653">
    <property type="entry name" value="RNA_pol_N/8_sub"/>
    <property type="match status" value="1"/>
</dbReference>
<comment type="catalytic activity">
    <reaction evidence="5">
        <text>RNA(n) + a ribonucleoside 5'-triphosphate = RNA(n+1) + diphosphate</text>
        <dbReference type="Rhea" id="RHEA:21248"/>
        <dbReference type="Rhea" id="RHEA-COMP:14527"/>
        <dbReference type="Rhea" id="RHEA-COMP:17342"/>
        <dbReference type="ChEBI" id="CHEBI:33019"/>
        <dbReference type="ChEBI" id="CHEBI:61557"/>
        <dbReference type="ChEBI" id="CHEBI:140395"/>
        <dbReference type="EC" id="2.7.7.6"/>
    </reaction>
</comment>
<evidence type="ECO:0000256" key="1">
    <source>
        <dbReference type="ARBA" id="ARBA00022478"/>
    </source>
</evidence>
<feature type="binding site" evidence="5">
    <location>
        <position position="44"/>
    </location>
    <ligand>
        <name>Zn(2+)</name>
        <dbReference type="ChEBI" id="CHEBI:29105"/>
    </ligand>
</feature>
<keyword evidence="1 5" id="KW-0240">DNA-directed RNA polymerase</keyword>
<dbReference type="GO" id="GO:0003677">
    <property type="term" value="F:DNA binding"/>
    <property type="evidence" value="ECO:0007669"/>
    <property type="project" value="InterPro"/>
</dbReference>
<dbReference type="Proteomes" id="UP000070549">
    <property type="component" value="Unassembled WGS sequence"/>
</dbReference>
<feature type="binding site" evidence="5">
    <location>
        <position position="45"/>
    </location>
    <ligand>
        <name>Zn(2+)</name>
        <dbReference type="ChEBI" id="CHEBI:29105"/>
    </ligand>
</feature>